<protein>
    <submittedName>
        <fullName evidence="1">Uncharacterized protein</fullName>
    </submittedName>
</protein>
<reference evidence="2" key="1">
    <citation type="journal article" date="2017" name="Plant J.">
        <title>The pomegranate (Punica granatum L.) genome and the genomics of punicalagin biosynthesis.</title>
        <authorList>
            <person name="Qin G."/>
            <person name="Xu C."/>
            <person name="Ming R."/>
            <person name="Tang H."/>
            <person name="Guyot R."/>
            <person name="Kramer E.M."/>
            <person name="Hu Y."/>
            <person name="Yi X."/>
            <person name="Qi Y."/>
            <person name="Xu X."/>
            <person name="Gao Z."/>
            <person name="Pan H."/>
            <person name="Jian J."/>
            <person name="Tian Y."/>
            <person name="Yue Z."/>
            <person name="Xu Y."/>
        </authorList>
    </citation>
    <scope>NUCLEOTIDE SEQUENCE [LARGE SCALE GENOMIC DNA]</scope>
    <source>
        <strain evidence="2">cv. Dabenzi</strain>
    </source>
</reference>
<proteinExistence type="predicted"/>
<evidence type="ECO:0000313" key="1">
    <source>
        <dbReference type="EMBL" id="OWM72795.1"/>
    </source>
</evidence>
<evidence type="ECO:0000313" key="2">
    <source>
        <dbReference type="Proteomes" id="UP000197138"/>
    </source>
</evidence>
<accession>A0A218WJ14</accession>
<gene>
    <name evidence="1" type="ORF">CDL15_Pgr019908</name>
</gene>
<dbReference type="Proteomes" id="UP000197138">
    <property type="component" value="Unassembled WGS sequence"/>
</dbReference>
<dbReference type="EMBL" id="MTKT01003996">
    <property type="protein sequence ID" value="OWM72795.1"/>
    <property type="molecule type" value="Genomic_DNA"/>
</dbReference>
<name>A0A218WJ14_PUNGR</name>
<sequence length="84" mass="9026">MGLPKWLRVAAEISNGIREGEMSLRVWGKQGRPWGEATADCGRAELGGVEPWLGVEPRLDGLAWLRTLGALSEKASVGDWGVPA</sequence>
<dbReference type="AlphaFoldDB" id="A0A218WJ14"/>
<comment type="caution">
    <text evidence="1">The sequence shown here is derived from an EMBL/GenBank/DDBJ whole genome shotgun (WGS) entry which is preliminary data.</text>
</comment>
<organism evidence="1 2">
    <name type="scientific">Punica granatum</name>
    <name type="common">Pomegranate</name>
    <dbReference type="NCBI Taxonomy" id="22663"/>
    <lineage>
        <taxon>Eukaryota</taxon>
        <taxon>Viridiplantae</taxon>
        <taxon>Streptophyta</taxon>
        <taxon>Embryophyta</taxon>
        <taxon>Tracheophyta</taxon>
        <taxon>Spermatophyta</taxon>
        <taxon>Magnoliopsida</taxon>
        <taxon>eudicotyledons</taxon>
        <taxon>Gunneridae</taxon>
        <taxon>Pentapetalae</taxon>
        <taxon>rosids</taxon>
        <taxon>malvids</taxon>
        <taxon>Myrtales</taxon>
        <taxon>Lythraceae</taxon>
        <taxon>Punica</taxon>
    </lineage>
</organism>